<dbReference type="InterPro" id="IPR017850">
    <property type="entry name" value="Alkaline_phosphatase_core_sf"/>
</dbReference>
<organism evidence="2 3">
    <name type="scientific">Xylanimonas protaetiae</name>
    <dbReference type="NCBI Taxonomy" id="2509457"/>
    <lineage>
        <taxon>Bacteria</taxon>
        <taxon>Bacillati</taxon>
        <taxon>Actinomycetota</taxon>
        <taxon>Actinomycetes</taxon>
        <taxon>Micrococcales</taxon>
        <taxon>Promicromonosporaceae</taxon>
        <taxon>Xylanimonas</taxon>
    </lineage>
</organism>
<feature type="compositionally biased region" description="Basic residues" evidence="1">
    <location>
        <begin position="36"/>
        <end position="47"/>
    </location>
</feature>
<evidence type="ECO:0000313" key="3">
    <source>
        <dbReference type="Proteomes" id="UP000292118"/>
    </source>
</evidence>
<evidence type="ECO:0000313" key="2">
    <source>
        <dbReference type="EMBL" id="QAY69764.1"/>
    </source>
</evidence>
<reference evidence="2 3" key="1">
    <citation type="submission" date="2019-01" db="EMBL/GenBank/DDBJ databases">
        <title>Genome sequencing of strain FW10M-9.</title>
        <authorList>
            <person name="Heo J."/>
            <person name="Kim S.-J."/>
            <person name="Kim J.-S."/>
            <person name="Hong S.-B."/>
            <person name="Kwon S.-W."/>
        </authorList>
    </citation>
    <scope>NUCLEOTIDE SEQUENCE [LARGE SCALE GENOMIC DNA]</scope>
    <source>
        <strain evidence="2 3">FW10M-9</strain>
    </source>
</reference>
<proteinExistence type="predicted"/>
<dbReference type="KEGG" id="xya:ET471_06675"/>
<accession>A0A4P6F2N1</accession>
<evidence type="ECO:0000256" key="1">
    <source>
        <dbReference type="SAM" id="MobiDB-lite"/>
    </source>
</evidence>
<dbReference type="EMBL" id="CP035493">
    <property type="protein sequence ID" value="QAY69764.1"/>
    <property type="molecule type" value="Genomic_DNA"/>
</dbReference>
<feature type="compositionally biased region" description="Basic and acidic residues" evidence="1">
    <location>
        <begin position="10"/>
        <end position="35"/>
    </location>
</feature>
<keyword evidence="3" id="KW-1185">Reference proteome</keyword>
<feature type="region of interest" description="Disordered" evidence="1">
    <location>
        <begin position="1"/>
        <end position="47"/>
    </location>
</feature>
<sequence length="140" mass="15268">MHGTRLAQRRAAERRTPQPRRECSCAQEHPFDHPHLGPRGRARARRGRRLRGVIVSADHAHSSQIIEAGSTTPGLTRTLLTNEGQPMTMSYGTAETGGSQQHTGAQVRVATYGPGAADFVGLTDQSDTFFTISRALRLSH</sequence>
<dbReference type="AlphaFoldDB" id="A0A4P6F2N1"/>
<protein>
    <submittedName>
        <fullName evidence="2">Uncharacterized protein</fullName>
    </submittedName>
</protein>
<dbReference type="SUPFAM" id="SSF53649">
    <property type="entry name" value="Alkaline phosphatase-like"/>
    <property type="match status" value="1"/>
</dbReference>
<name>A0A4P6F2N1_9MICO</name>
<dbReference type="Proteomes" id="UP000292118">
    <property type="component" value="Chromosome"/>
</dbReference>
<gene>
    <name evidence="2" type="ORF">ET471_06675</name>
</gene>
<dbReference type="Gene3D" id="3.40.720.10">
    <property type="entry name" value="Alkaline Phosphatase, subunit A"/>
    <property type="match status" value="1"/>
</dbReference>
<dbReference type="OrthoDB" id="9794455at2"/>